<keyword evidence="4 6" id="KW-1133">Transmembrane helix</keyword>
<feature type="transmembrane region" description="Helical" evidence="6">
    <location>
        <begin position="226"/>
        <end position="246"/>
    </location>
</feature>
<keyword evidence="5 6" id="KW-0472">Membrane</keyword>
<comment type="subcellular location">
    <subcellularLocation>
        <location evidence="1">Cell membrane</location>
        <topology evidence="1">Multi-pass membrane protein</topology>
    </subcellularLocation>
</comment>
<feature type="transmembrane region" description="Helical" evidence="6">
    <location>
        <begin position="340"/>
        <end position="365"/>
    </location>
</feature>
<protein>
    <recommendedName>
        <fullName evidence="9">Polysaccharide biosynthesis protein C-terminal domain-containing protein</fullName>
    </recommendedName>
</protein>
<evidence type="ECO:0000313" key="8">
    <source>
        <dbReference type="Proteomes" id="UP000230731"/>
    </source>
</evidence>
<name>A0A2M6WZU8_9BACT</name>
<evidence type="ECO:0008006" key="9">
    <source>
        <dbReference type="Google" id="ProtNLM"/>
    </source>
</evidence>
<sequence>MSERADNLNLARVQFLSLATKAVTTLFGIIQSIIVIRLLGPAQFGLAGLVMSIGSVVGVAQHLGVVDGAIREIAVLKDKAEAGKVFWVSHLVRQLVTLPLTVLLISLAGVICARVYGRPELAPYLMIFAASLVLQGLQDVLGATLTGLQRFGGLYVVQIITAAVNVAVFGYFTWQFGLSGFFWAIIATTAIMVFLLGWLCARNLAGHLQRPRRADIRRYGRRVMRIGAYMYVARIFFVVWQRLPLLVLGATLSADQLGYLNVSQTFGSRLTIIAMALSEVNLSWMSSLFVRERDAFVQAVTRNMQRVLVLMTGLALSLLFFAPEILRYAAGAEFVPAHRIVLVVTAAFYLYALMDIGTSSVFVPADKPRTRAGLYGVMMSITALLLLWLLWLKPEPFLAGAAVLAGAIVSYAAMVLLAWRHFRVPLLPRQLAAFLGLLGLSVVWLLAEPALAWRVLIFALLAVYILVEAGRQQLLPVRTFFLARAKEKERGDMNVRIVCFAGAAWEAPAWTNRQHIMWRVAQHYPVLYVEPRVWIVRYLWQHRRQPKKLLRFWQRLAGYERVHDNLFITSQWNLLPGSREYRSVARFNHWLNSGSVVRTARRLGFLSGKLVLWLYDTEAAEYLAAFPRATILYDCVDDHAAQAGVDRNPARVREEEAAIMARADLVTVTSRRLFELKKGKAKSVELVLNAGDVAAFSAPAGGPPPDMADILPPRLGTVGALDAYKFDFNLLAAAAKARPQWQFVFIGAPAVEQRNPELTALAALPNVHVLGPRERQYVPAYVQHFEVCLIPYRDSRYNEASFPLKFWEFMATGKPVVAAGVPELRAYRELISYAESAEEFIAEIERALRSPELSREARAALAQEHSWEKRTERLLALLAEIV</sequence>
<feature type="transmembrane region" description="Helical" evidence="6">
    <location>
        <begin position="180"/>
        <end position="205"/>
    </location>
</feature>
<dbReference type="Pfam" id="PF13440">
    <property type="entry name" value="Polysacc_synt_3"/>
    <property type="match status" value="1"/>
</dbReference>
<evidence type="ECO:0000256" key="5">
    <source>
        <dbReference type="ARBA" id="ARBA00023136"/>
    </source>
</evidence>
<keyword evidence="2" id="KW-1003">Cell membrane</keyword>
<dbReference type="Pfam" id="PF13692">
    <property type="entry name" value="Glyco_trans_1_4"/>
    <property type="match status" value="1"/>
</dbReference>
<dbReference type="GO" id="GO:0005886">
    <property type="term" value="C:plasma membrane"/>
    <property type="evidence" value="ECO:0007669"/>
    <property type="project" value="UniProtKB-SubCell"/>
</dbReference>
<feature type="transmembrane region" description="Helical" evidence="6">
    <location>
        <begin position="46"/>
        <end position="70"/>
    </location>
</feature>
<dbReference type="Proteomes" id="UP000230731">
    <property type="component" value="Unassembled WGS sequence"/>
</dbReference>
<accession>A0A2M6WZU8</accession>
<feature type="transmembrane region" description="Helical" evidence="6">
    <location>
        <begin position="397"/>
        <end position="419"/>
    </location>
</feature>
<keyword evidence="3 6" id="KW-0812">Transmembrane</keyword>
<reference evidence="8" key="1">
    <citation type="submission" date="2017-09" db="EMBL/GenBank/DDBJ databases">
        <title>Depth-based differentiation of microbial function through sediment-hosted aquifers and enrichment of novel symbionts in the deep terrestrial subsurface.</title>
        <authorList>
            <person name="Probst A.J."/>
            <person name="Ladd B."/>
            <person name="Jarett J.K."/>
            <person name="Geller-Mcgrath D.E."/>
            <person name="Sieber C.M.K."/>
            <person name="Emerson J.B."/>
            <person name="Anantharaman K."/>
            <person name="Thomas B.C."/>
            <person name="Malmstrom R."/>
            <person name="Stieglmeier M."/>
            <person name="Klingl A."/>
            <person name="Woyke T."/>
            <person name="Ryan C.M."/>
            <person name="Banfield J.F."/>
        </authorList>
    </citation>
    <scope>NUCLEOTIDE SEQUENCE [LARGE SCALE GENOMIC DNA]</scope>
</reference>
<feature type="transmembrane region" description="Helical" evidence="6">
    <location>
        <begin position="372"/>
        <end position="391"/>
    </location>
</feature>
<dbReference type="SUPFAM" id="SSF53756">
    <property type="entry name" value="UDP-Glycosyltransferase/glycogen phosphorylase"/>
    <property type="match status" value="1"/>
</dbReference>
<evidence type="ECO:0000256" key="6">
    <source>
        <dbReference type="SAM" id="Phobius"/>
    </source>
</evidence>
<evidence type="ECO:0000256" key="1">
    <source>
        <dbReference type="ARBA" id="ARBA00004651"/>
    </source>
</evidence>
<evidence type="ECO:0000256" key="2">
    <source>
        <dbReference type="ARBA" id="ARBA00022475"/>
    </source>
</evidence>
<evidence type="ECO:0000256" key="4">
    <source>
        <dbReference type="ARBA" id="ARBA00022989"/>
    </source>
</evidence>
<dbReference type="Gene3D" id="3.40.50.2000">
    <property type="entry name" value="Glycogen Phosphorylase B"/>
    <property type="match status" value="1"/>
</dbReference>
<feature type="transmembrane region" description="Helical" evidence="6">
    <location>
        <begin position="21"/>
        <end position="40"/>
    </location>
</feature>
<comment type="caution">
    <text evidence="7">The sequence shown here is derived from an EMBL/GenBank/DDBJ whole genome shotgun (WGS) entry which is preliminary data.</text>
</comment>
<feature type="transmembrane region" description="Helical" evidence="6">
    <location>
        <begin position="91"/>
        <end position="116"/>
    </location>
</feature>
<feature type="transmembrane region" description="Helical" evidence="6">
    <location>
        <begin position="153"/>
        <end position="174"/>
    </location>
</feature>
<dbReference type="AlphaFoldDB" id="A0A2M6WZU8"/>
<dbReference type="PANTHER" id="PTHR30250:SF11">
    <property type="entry name" value="O-ANTIGEN TRANSPORTER-RELATED"/>
    <property type="match status" value="1"/>
</dbReference>
<evidence type="ECO:0000313" key="7">
    <source>
        <dbReference type="EMBL" id="PIT98342.1"/>
    </source>
</evidence>
<dbReference type="InterPro" id="IPR050833">
    <property type="entry name" value="Poly_Biosynth_Transport"/>
</dbReference>
<organism evidence="7 8">
    <name type="scientific">Candidatus Andersenbacteria bacterium CG10_big_fil_rev_8_21_14_0_10_54_11</name>
    <dbReference type="NCBI Taxonomy" id="1974485"/>
    <lineage>
        <taxon>Bacteria</taxon>
        <taxon>Candidatus Anderseniibacteriota</taxon>
    </lineage>
</organism>
<dbReference type="Gene3D" id="3.40.50.11010">
    <property type="match status" value="1"/>
</dbReference>
<proteinExistence type="predicted"/>
<dbReference type="PANTHER" id="PTHR30250">
    <property type="entry name" value="PST FAMILY PREDICTED COLANIC ACID TRANSPORTER"/>
    <property type="match status" value="1"/>
</dbReference>
<evidence type="ECO:0000256" key="3">
    <source>
        <dbReference type="ARBA" id="ARBA00022692"/>
    </source>
</evidence>
<feature type="transmembrane region" description="Helical" evidence="6">
    <location>
        <begin position="266"/>
        <end position="286"/>
    </location>
</feature>
<feature type="transmembrane region" description="Helical" evidence="6">
    <location>
        <begin position="307"/>
        <end position="328"/>
    </location>
</feature>
<gene>
    <name evidence="7" type="ORF">COT71_01240</name>
</gene>
<feature type="transmembrane region" description="Helical" evidence="6">
    <location>
        <begin position="431"/>
        <end position="447"/>
    </location>
</feature>
<dbReference type="EMBL" id="PEZP01000014">
    <property type="protein sequence ID" value="PIT98342.1"/>
    <property type="molecule type" value="Genomic_DNA"/>
</dbReference>